<dbReference type="Proteomes" id="UP000183104">
    <property type="component" value="Unassembled WGS sequence"/>
</dbReference>
<dbReference type="AlphaFoldDB" id="A0A1G5D4D4"/>
<dbReference type="EMBL" id="FMUN01000003">
    <property type="protein sequence ID" value="SCY09381.1"/>
    <property type="molecule type" value="Genomic_DNA"/>
</dbReference>
<gene>
    <name evidence="1" type="ORF">SAMN05661077_1171</name>
</gene>
<reference evidence="2" key="1">
    <citation type="submission" date="2016-10" db="EMBL/GenBank/DDBJ databases">
        <authorList>
            <person name="Varghese N."/>
        </authorList>
    </citation>
    <scope>NUCLEOTIDE SEQUENCE [LARGE SCALE GENOMIC DNA]</scope>
    <source>
        <strain evidence="2">HL 19</strain>
    </source>
</reference>
<proteinExistence type="predicted"/>
<accession>A0A1G5D4D4</accession>
<protein>
    <submittedName>
        <fullName evidence="1">Uncharacterized protein</fullName>
    </submittedName>
</protein>
<keyword evidence="2" id="KW-1185">Reference proteome</keyword>
<evidence type="ECO:0000313" key="2">
    <source>
        <dbReference type="Proteomes" id="UP000183104"/>
    </source>
</evidence>
<evidence type="ECO:0000313" key="1">
    <source>
        <dbReference type="EMBL" id="SCY09381.1"/>
    </source>
</evidence>
<sequence>MAPLPIPLHQSGQYVGAIRLGRTGPGIHEPLYFLQGFFVISLNLASN</sequence>
<name>A0A1G5D4D4_9GAMM</name>
<organism evidence="1 2">
    <name type="scientific">Thiohalorhabdus denitrificans</name>
    <dbReference type="NCBI Taxonomy" id="381306"/>
    <lineage>
        <taxon>Bacteria</taxon>
        <taxon>Pseudomonadati</taxon>
        <taxon>Pseudomonadota</taxon>
        <taxon>Gammaproteobacteria</taxon>
        <taxon>Thiohalorhabdales</taxon>
        <taxon>Thiohalorhabdaceae</taxon>
        <taxon>Thiohalorhabdus</taxon>
    </lineage>
</organism>